<dbReference type="EMBL" id="PJRS01000033">
    <property type="protein sequence ID" value="PLR23344.1"/>
    <property type="molecule type" value="Genomic_DNA"/>
</dbReference>
<dbReference type="Pfam" id="PF13561">
    <property type="entry name" value="adh_short_C2"/>
    <property type="match status" value="1"/>
</dbReference>
<accession>A0A2N5DBA1</accession>
<name>A0A2N5DBA1_9CAUL</name>
<evidence type="ECO:0000256" key="4">
    <source>
        <dbReference type="ARBA" id="ARBA00069939"/>
    </source>
</evidence>
<evidence type="ECO:0000313" key="5">
    <source>
        <dbReference type="EMBL" id="PLR23344.1"/>
    </source>
</evidence>
<dbReference type="EC" id="1.1.1.175" evidence="3"/>
<dbReference type="GO" id="GO:0047838">
    <property type="term" value="F:D-xylose 1-dehydrogenase (NAD+) activity"/>
    <property type="evidence" value="ECO:0007669"/>
    <property type="project" value="UniProtKB-EC"/>
</dbReference>
<keyword evidence="6" id="KW-1185">Reference proteome</keyword>
<dbReference type="RefSeq" id="WP_101719057.1">
    <property type="nucleotide sequence ID" value="NZ_PJRS01000033.1"/>
</dbReference>
<dbReference type="NCBIfam" id="NF005559">
    <property type="entry name" value="PRK07231.1"/>
    <property type="match status" value="1"/>
</dbReference>
<reference evidence="5 6" key="1">
    <citation type="submission" date="2017-12" db="EMBL/GenBank/DDBJ databases">
        <title>The genome sequence of Caulobacter sp. 410.</title>
        <authorList>
            <person name="Gao J."/>
            <person name="Mao X."/>
            <person name="Sun J."/>
        </authorList>
    </citation>
    <scope>NUCLEOTIDE SEQUENCE [LARGE SCALE GENOMIC DNA]</scope>
    <source>
        <strain evidence="5 6">410</strain>
    </source>
</reference>
<dbReference type="Proteomes" id="UP000234479">
    <property type="component" value="Unassembled WGS sequence"/>
</dbReference>
<evidence type="ECO:0000256" key="2">
    <source>
        <dbReference type="ARBA" id="ARBA00023002"/>
    </source>
</evidence>
<dbReference type="PRINTS" id="PR00080">
    <property type="entry name" value="SDRFAMILY"/>
</dbReference>
<evidence type="ECO:0000256" key="1">
    <source>
        <dbReference type="ARBA" id="ARBA00006484"/>
    </source>
</evidence>
<dbReference type="PRINTS" id="PR00081">
    <property type="entry name" value="GDHRDH"/>
</dbReference>
<proteinExistence type="inferred from homology"/>
<dbReference type="CDD" id="cd05233">
    <property type="entry name" value="SDR_c"/>
    <property type="match status" value="1"/>
</dbReference>
<gene>
    <name evidence="5" type="ORF">SGCZBJ_16385</name>
</gene>
<dbReference type="AlphaFoldDB" id="A0A2N5DBA1"/>
<dbReference type="SUPFAM" id="SSF51735">
    <property type="entry name" value="NAD(P)-binding Rossmann-fold domains"/>
    <property type="match status" value="1"/>
</dbReference>
<dbReference type="PANTHER" id="PTHR24321:SF8">
    <property type="entry name" value="ESTRADIOL 17-BETA-DEHYDROGENASE 8-RELATED"/>
    <property type="match status" value="1"/>
</dbReference>
<keyword evidence="2" id="KW-0560">Oxidoreductase</keyword>
<dbReference type="InterPro" id="IPR020904">
    <property type="entry name" value="Sc_DH/Rdtase_CS"/>
</dbReference>
<evidence type="ECO:0000313" key="6">
    <source>
        <dbReference type="Proteomes" id="UP000234479"/>
    </source>
</evidence>
<sequence length="247" mass="25392">MSTEFANKAALVTGGASGIGEAVVRELAAGGAKVVIADFNLDAAQALATEVGSASAFKVDVADPAQVEAMVRFAVDTYGALHLAVNNAGIGGPNLPTADYPLDQWKRVVDVDMNSVLYSMKYEIPAMLAAGGGSIVNMASILGTHGWAGSAAYVASKHAVVGMTKTAAIEYAPQGVRINAVGPGFIETPLIHSEMTDEARAGLIGLHPAGRLGRPEEVSALTCFLLSDRASFITGSYHLVDGGFSAR</sequence>
<dbReference type="PANTHER" id="PTHR24321">
    <property type="entry name" value="DEHYDROGENASES, SHORT CHAIN"/>
    <property type="match status" value="1"/>
</dbReference>
<dbReference type="OrthoDB" id="5457012at2"/>
<dbReference type="InterPro" id="IPR002347">
    <property type="entry name" value="SDR_fam"/>
</dbReference>
<comment type="similarity">
    <text evidence="1">Belongs to the short-chain dehydrogenases/reductases (SDR) family.</text>
</comment>
<dbReference type="Gene3D" id="3.40.50.720">
    <property type="entry name" value="NAD(P)-binding Rossmann-like Domain"/>
    <property type="match status" value="1"/>
</dbReference>
<dbReference type="FunFam" id="3.40.50.720:FF:000084">
    <property type="entry name" value="Short-chain dehydrogenase reductase"/>
    <property type="match status" value="1"/>
</dbReference>
<comment type="caution">
    <text evidence="5">The sequence shown here is derived from an EMBL/GenBank/DDBJ whole genome shotgun (WGS) entry which is preliminary data.</text>
</comment>
<protein>
    <recommendedName>
        <fullName evidence="4">D-xylose 1-dehydrogenase</fullName>
        <ecNumber evidence="3">1.1.1.175</ecNumber>
    </recommendedName>
</protein>
<dbReference type="InterPro" id="IPR036291">
    <property type="entry name" value="NAD(P)-bd_dom_sf"/>
</dbReference>
<dbReference type="PROSITE" id="PS00061">
    <property type="entry name" value="ADH_SHORT"/>
    <property type="match status" value="1"/>
</dbReference>
<evidence type="ECO:0000256" key="3">
    <source>
        <dbReference type="ARBA" id="ARBA00066641"/>
    </source>
</evidence>
<organism evidence="5 6">
    <name type="scientific">Caulobacter zeae</name>
    <dbReference type="NCBI Taxonomy" id="2055137"/>
    <lineage>
        <taxon>Bacteria</taxon>
        <taxon>Pseudomonadati</taxon>
        <taxon>Pseudomonadota</taxon>
        <taxon>Alphaproteobacteria</taxon>
        <taxon>Caulobacterales</taxon>
        <taxon>Caulobacteraceae</taxon>
        <taxon>Caulobacter</taxon>
    </lineage>
</organism>